<dbReference type="OrthoDB" id="7465087at2"/>
<reference evidence="4" key="1">
    <citation type="submission" date="2011-03" db="EMBL/GenBank/DDBJ databases">
        <title>Draft genome sequence of Brevundimonas diminuta.</title>
        <authorList>
            <person name="Brown P.J.B."/>
            <person name="Buechlein A."/>
            <person name="Hemmerich C."/>
            <person name="Brun Y.V."/>
        </authorList>
    </citation>
    <scope>NUCLEOTIDE SEQUENCE [LARGE SCALE GENOMIC DNA]</scope>
    <source>
        <strain evidence="4">C19</strain>
    </source>
</reference>
<dbReference type="RefSeq" id="WP_006270796.1">
    <property type="nucleotide sequence ID" value="NZ_GL883076.1"/>
</dbReference>
<dbReference type="STRING" id="715226.ABI_00650"/>
<protein>
    <submittedName>
        <fullName evidence="3">Virulence-associated protein E</fullName>
    </submittedName>
</protein>
<dbReference type="Pfam" id="PF23639">
    <property type="entry name" value="DUF7146"/>
    <property type="match status" value="1"/>
</dbReference>
<dbReference type="CDD" id="cd01029">
    <property type="entry name" value="TOPRIM_primases"/>
    <property type="match status" value="1"/>
</dbReference>
<evidence type="ECO:0000313" key="4">
    <source>
        <dbReference type="Proteomes" id="UP000006512"/>
    </source>
</evidence>
<sequence>MSLVQIVRATGGELYNGGLRASIPAPGHSRADRSASLVIGRTGRVVAFSFGGATAFEILDDLRKRGLIDRAGYPGARGPSILQPSCPSDGQKRGVAEDLWSAGVPLPETLSARYLHEYRAIARDLVRIKSVLHNPACRVAAYQRNSRFTRPALMSRIVTPQGQTTAVELTYLDPTGDRDAKLKLSRKTVGVVPPGSLVQLDDPAYEMLVAEGVMTALSASDYFGLPAHALLGIRNLRAFRPPACVRSILIAADRGVEGEWAAVALREILVSLGLMATVHLPPERFRDFNQMAQVMGRRAKEEGEGRGRVTGR</sequence>
<proteinExistence type="predicted"/>
<accession>F4QG22</accession>
<dbReference type="Proteomes" id="UP000006512">
    <property type="component" value="Unassembled WGS sequence"/>
</dbReference>
<dbReference type="InterPro" id="IPR034154">
    <property type="entry name" value="TOPRIM_DnaG/twinkle"/>
</dbReference>
<gene>
    <name evidence="3" type="ORF">ABI_00650</name>
</gene>
<dbReference type="AlphaFoldDB" id="F4QG22"/>
<organism evidence="3 4">
    <name type="scientific">Asticcacaulis biprosthecium C19</name>
    <dbReference type="NCBI Taxonomy" id="715226"/>
    <lineage>
        <taxon>Bacteria</taxon>
        <taxon>Pseudomonadati</taxon>
        <taxon>Pseudomonadota</taxon>
        <taxon>Alphaproteobacteria</taxon>
        <taxon>Caulobacterales</taxon>
        <taxon>Caulobacteraceae</taxon>
        <taxon>Asticcacaulis</taxon>
    </lineage>
</organism>
<dbReference type="InterPro" id="IPR006171">
    <property type="entry name" value="TOPRIM_dom"/>
</dbReference>
<keyword evidence="4" id="KW-1185">Reference proteome</keyword>
<dbReference type="Pfam" id="PF13362">
    <property type="entry name" value="Toprim_3"/>
    <property type="match status" value="1"/>
</dbReference>
<evidence type="ECO:0000313" key="3">
    <source>
        <dbReference type="EMBL" id="EGF93833.1"/>
    </source>
</evidence>
<dbReference type="eggNOG" id="COG4643">
    <property type="taxonomic scope" value="Bacteria"/>
</dbReference>
<name>F4QG22_9CAUL</name>
<dbReference type="HOGENOM" id="CLU_059689_2_0_5"/>
<dbReference type="EMBL" id="GL883076">
    <property type="protein sequence ID" value="EGF93833.1"/>
    <property type="molecule type" value="Genomic_DNA"/>
</dbReference>
<feature type="domain" description="DUF7146" evidence="2">
    <location>
        <begin position="92"/>
        <end position="195"/>
    </location>
</feature>
<dbReference type="InterPro" id="IPR055570">
    <property type="entry name" value="DUF7146"/>
</dbReference>
<evidence type="ECO:0000259" key="1">
    <source>
        <dbReference type="Pfam" id="PF13362"/>
    </source>
</evidence>
<feature type="domain" description="Toprim" evidence="1">
    <location>
        <begin position="207"/>
        <end position="297"/>
    </location>
</feature>
<evidence type="ECO:0000259" key="2">
    <source>
        <dbReference type="Pfam" id="PF23639"/>
    </source>
</evidence>